<proteinExistence type="predicted"/>
<protein>
    <submittedName>
        <fullName evidence="1">Uncharacterized protein</fullName>
    </submittedName>
</protein>
<accession>A0A0C9UG83</accession>
<dbReference type="HOGENOM" id="CLU_772001_0_0_1"/>
<dbReference type="AlphaFoldDB" id="A0A0C9UG83"/>
<gene>
    <name evidence="1" type="ORF">M422DRAFT_52305</name>
</gene>
<name>A0A0C9UG83_SPHS4</name>
<evidence type="ECO:0000313" key="1">
    <source>
        <dbReference type="EMBL" id="KIJ33799.1"/>
    </source>
</evidence>
<dbReference type="EMBL" id="KN837208">
    <property type="protein sequence ID" value="KIJ33799.1"/>
    <property type="molecule type" value="Genomic_DNA"/>
</dbReference>
<sequence>MTQPQPEQEYDSQRDTPHQQIILYTSSQVQRQQEHDNQRARQIIHIGRPHALQRLISFAENPGQTVNNGIRELGNVIADAFGDRIRKKRGTPATLAQNIHSEFGSSPEDIVQKLELLFKKFAKQELSDRDQEGFSVEDTEWLIRVQGLCLEMMGFASVKAKPELRVEVFKQIFRLCTSYPRLRFFFLLSNYFASPSNGPMREISQSSFWTRGDGTDPKWTFYQPLALHSLEENEITARMEECRAKKLGQLETGDPPKVFILRQLLTIHLEHNVIKMSMIICSPRGASGPLRQIALRCISCILGLNRFWDNPANETWNTINQLLREARDLYLDVCKTRHSETPNEIQDIEGIDLLISCHY</sequence>
<dbReference type="Proteomes" id="UP000054279">
    <property type="component" value="Unassembled WGS sequence"/>
</dbReference>
<keyword evidence="2" id="KW-1185">Reference proteome</keyword>
<evidence type="ECO:0000313" key="2">
    <source>
        <dbReference type="Proteomes" id="UP000054279"/>
    </source>
</evidence>
<organism evidence="1 2">
    <name type="scientific">Sphaerobolus stellatus (strain SS14)</name>
    <dbReference type="NCBI Taxonomy" id="990650"/>
    <lineage>
        <taxon>Eukaryota</taxon>
        <taxon>Fungi</taxon>
        <taxon>Dikarya</taxon>
        <taxon>Basidiomycota</taxon>
        <taxon>Agaricomycotina</taxon>
        <taxon>Agaricomycetes</taxon>
        <taxon>Phallomycetidae</taxon>
        <taxon>Geastrales</taxon>
        <taxon>Sphaerobolaceae</taxon>
        <taxon>Sphaerobolus</taxon>
    </lineage>
</organism>
<reference evidence="1 2" key="1">
    <citation type="submission" date="2014-06" db="EMBL/GenBank/DDBJ databases">
        <title>Evolutionary Origins and Diversification of the Mycorrhizal Mutualists.</title>
        <authorList>
            <consortium name="DOE Joint Genome Institute"/>
            <consortium name="Mycorrhizal Genomics Consortium"/>
            <person name="Kohler A."/>
            <person name="Kuo A."/>
            <person name="Nagy L.G."/>
            <person name="Floudas D."/>
            <person name="Copeland A."/>
            <person name="Barry K.W."/>
            <person name="Cichocki N."/>
            <person name="Veneault-Fourrey C."/>
            <person name="LaButti K."/>
            <person name="Lindquist E.A."/>
            <person name="Lipzen A."/>
            <person name="Lundell T."/>
            <person name="Morin E."/>
            <person name="Murat C."/>
            <person name="Riley R."/>
            <person name="Ohm R."/>
            <person name="Sun H."/>
            <person name="Tunlid A."/>
            <person name="Henrissat B."/>
            <person name="Grigoriev I.V."/>
            <person name="Hibbett D.S."/>
            <person name="Martin F."/>
        </authorList>
    </citation>
    <scope>NUCLEOTIDE SEQUENCE [LARGE SCALE GENOMIC DNA]</scope>
    <source>
        <strain evidence="1 2">SS14</strain>
    </source>
</reference>